<dbReference type="SMART" id="SM00360">
    <property type="entry name" value="RRM"/>
    <property type="match status" value="2"/>
</dbReference>
<dbReference type="PROSITE" id="PS50102">
    <property type="entry name" value="RRM"/>
    <property type="match status" value="2"/>
</dbReference>
<dbReference type="InterPro" id="IPR012677">
    <property type="entry name" value="Nucleotide-bd_a/b_plait_sf"/>
</dbReference>
<evidence type="ECO:0000256" key="1">
    <source>
        <dbReference type="ARBA" id="ARBA00004123"/>
    </source>
</evidence>
<name>A0A0V0U6W6_9BILA</name>
<comment type="subcellular location">
    <subcellularLocation>
        <location evidence="1">Nucleus</location>
    </subcellularLocation>
</comment>
<dbReference type="OrthoDB" id="1099063at2759"/>
<dbReference type="AlphaFoldDB" id="A0A0V0U6W6"/>
<sequence>LKLGCCISISVVVILKMSSYHGRSDARIYVGNLPPDIRSRDIESCFERFGKVVAVDLKNRKGPPFAFVEFEDARDAEDAVRYKDGYELDGYKLRVEFPRGSGVHPSYNQRNRMLAGRNGCRTNASRHTGFRCYISGLPASGSWQDLKDHMREAGDVCFSDVYKNGNGVVEYMRAEDLEYALANLNESRFRSHEYTVNVNIKDEMQELLLKMNKVKFLTFTSVQWIQVKKIVEVAAAVGPAAIRHQIVRLLCAAVVPARTAAAAVIQIRQQQLPLTMKMEGVWFRAVGRVRPELPGRQTQTYITTETEIQYFKRHRI</sequence>
<dbReference type="GO" id="GO:0003729">
    <property type="term" value="F:mRNA binding"/>
    <property type="evidence" value="ECO:0007669"/>
    <property type="project" value="TreeGrafter"/>
</dbReference>
<evidence type="ECO:0000256" key="6">
    <source>
        <dbReference type="PROSITE-ProRule" id="PRU00176"/>
    </source>
</evidence>
<dbReference type="InterPro" id="IPR035979">
    <property type="entry name" value="RBD_domain_sf"/>
</dbReference>
<dbReference type="Pfam" id="PF00076">
    <property type="entry name" value="RRM_1"/>
    <property type="match status" value="2"/>
</dbReference>
<dbReference type="EMBL" id="JYDJ01000048">
    <property type="protein sequence ID" value="KRX47048.1"/>
    <property type="molecule type" value="Genomic_DNA"/>
</dbReference>
<keyword evidence="5" id="KW-0539">Nucleus</keyword>
<evidence type="ECO:0000259" key="7">
    <source>
        <dbReference type="PROSITE" id="PS50102"/>
    </source>
</evidence>
<dbReference type="GO" id="GO:0006397">
    <property type="term" value="P:mRNA processing"/>
    <property type="evidence" value="ECO:0007669"/>
    <property type="project" value="UniProtKB-KW"/>
</dbReference>
<keyword evidence="2" id="KW-0507">mRNA processing</keyword>
<gene>
    <name evidence="8" type="primary">SRSF1</name>
    <name evidence="8" type="ORF">T05_6104</name>
</gene>
<accession>A0A0V0U6W6</accession>
<dbReference type="PANTHER" id="PTHR23003:SF62">
    <property type="entry name" value="SERINE_ARGININE (SR)-TYPE SHUTTLING MRNA BINDING PROTEIN NPL3"/>
    <property type="match status" value="1"/>
</dbReference>
<keyword evidence="9" id="KW-1185">Reference proteome</keyword>
<comment type="caution">
    <text evidence="8">The sequence shown here is derived from an EMBL/GenBank/DDBJ whole genome shotgun (WGS) entry which is preliminary data.</text>
</comment>
<dbReference type="GO" id="GO:0005737">
    <property type="term" value="C:cytoplasm"/>
    <property type="evidence" value="ECO:0007669"/>
    <property type="project" value="TreeGrafter"/>
</dbReference>
<feature type="non-terminal residue" evidence="8">
    <location>
        <position position="1"/>
    </location>
</feature>
<evidence type="ECO:0000313" key="9">
    <source>
        <dbReference type="Proteomes" id="UP000055048"/>
    </source>
</evidence>
<proteinExistence type="predicted"/>
<dbReference type="Gene3D" id="3.30.70.330">
    <property type="match status" value="2"/>
</dbReference>
<evidence type="ECO:0000256" key="3">
    <source>
        <dbReference type="ARBA" id="ARBA00022737"/>
    </source>
</evidence>
<dbReference type="Proteomes" id="UP000055048">
    <property type="component" value="Unassembled WGS sequence"/>
</dbReference>
<evidence type="ECO:0000256" key="5">
    <source>
        <dbReference type="ARBA" id="ARBA00023242"/>
    </source>
</evidence>
<keyword evidence="3" id="KW-0677">Repeat</keyword>
<dbReference type="GO" id="GO:0005634">
    <property type="term" value="C:nucleus"/>
    <property type="evidence" value="ECO:0007669"/>
    <property type="project" value="UniProtKB-SubCell"/>
</dbReference>
<dbReference type="STRING" id="144512.A0A0V0U6W6"/>
<dbReference type="InterPro" id="IPR050374">
    <property type="entry name" value="RRT5_SRSF_SR"/>
</dbReference>
<feature type="domain" description="RRM" evidence="7">
    <location>
        <begin position="130"/>
        <end position="203"/>
    </location>
</feature>
<evidence type="ECO:0000256" key="4">
    <source>
        <dbReference type="ARBA" id="ARBA00022884"/>
    </source>
</evidence>
<dbReference type="SUPFAM" id="SSF54928">
    <property type="entry name" value="RNA-binding domain, RBD"/>
    <property type="match status" value="1"/>
</dbReference>
<organism evidence="8 9">
    <name type="scientific">Trichinella murrelli</name>
    <dbReference type="NCBI Taxonomy" id="144512"/>
    <lineage>
        <taxon>Eukaryota</taxon>
        <taxon>Metazoa</taxon>
        <taxon>Ecdysozoa</taxon>
        <taxon>Nematoda</taxon>
        <taxon>Enoplea</taxon>
        <taxon>Dorylaimia</taxon>
        <taxon>Trichinellida</taxon>
        <taxon>Trichinellidae</taxon>
        <taxon>Trichinella</taxon>
    </lineage>
</organism>
<evidence type="ECO:0000313" key="8">
    <source>
        <dbReference type="EMBL" id="KRX47048.1"/>
    </source>
</evidence>
<dbReference type="InterPro" id="IPR000504">
    <property type="entry name" value="RRM_dom"/>
</dbReference>
<feature type="domain" description="RRM" evidence="7">
    <location>
        <begin position="26"/>
        <end position="100"/>
    </location>
</feature>
<dbReference type="PANTHER" id="PTHR23003">
    <property type="entry name" value="RNA RECOGNITION MOTIF RRM DOMAIN CONTAINING PROTEIN"/>
    <property type="match status" value="1"/>
</dbReference>
<keyword evidence="4 6" id="KW-0694">RNA-binding</keyword>
<evidence type="ECO:0000256" key="2">
    <source>
        <dbReference type="ARBA" id="ARBA00022664"/>
    </source>
</evidence>
<protein>
    <submittedName>
        <fullName evidence="8">Serine/arginine-rich splicing factor 1</fullName>
    </submittedName>
</protein>
<reference evidence="8 9" key="1">
    <citation type="submission" date="2015-01" db="EMBL/GenBank/DDBJ databases">
        <title>Evolution of Trichinella species and genotypes.</title>
        <authorList>
            <person name="Korhonen P.K."/>
            <person name="Edoardo P."/>
            <person name="Giuseppe L.R."/>
            <person name="Gasser R.B."/>
        </authorList>
    </citation>
    <scope>NUCLEOTIDE SEQUENCE [LARGE SCALE GENOMIC DNA]</scope>
    <source>
        <strain evidence="8">ISS417</strain>
    </source>
</reference>